<sequence>MNRQSYWCCKTGSVFWFNLRNIKLDTQAMRPRYVRHAREHDAPSHTTGTCREGHATLRVLYLKRYLNSI</sequence>
<evidence type="ECO:0000313" key="2">
    <source>
        <dbReference type="Proteomes" id="UP000000768"/>
    </source>
</evidence>
<dbReference type="Proteomes" id="UP000000768">
    <property type="component" value="Chromosome 3"/>
</dbReference>
<proteinExistence type="predicted"/>
<keyword evidence="2" id="KW-1185">Reference proteome</keyword>
<reference evidence="1 2" key="1">
    <citation type="journal article" date="2009" name="Nature">
        <title>The Sorghum bicolor genome and the diversification of grasses.</title>
        <authorList>
            <person name="Paterson A.H."/>
            <person name="Bowers J.E."/>
            <person name="Bruggmann R."/>
            <person name="Dubchak I."/>
            <person name="Grimwood J."/>
            <person name="Gundlach H."/>
            <person name="Haberer G."/>
            <person name="Hellsten U."/>
            <person name="Mitros T."/>
            <person name="Poliakov A."/>
            <person name="Schmutz J."/>
            <person name="Spannagl M."/>
            <person name="Tang H."/>
            <person name="Wang X."/>
            <person name="Wicker T."/>
            <person name="Bharti A.K."/>
            <person name="Chapman J."/>
            <person name="Feltus F.A."/>
            <person name="Gowik U."/>
            <person name="Grigoriev I.V."/>
            <person name="Lyons E."/>
            <person name="Maher C.A."/>
            <person name="Martis M."/>
            <person name="Narechania A."/>
            <person name="Otillar R.P."/>
            <person name="Penning B.W."/>
            <person name="Salamov A.A."/>
            <person name="Wang Y."/>
            <person name="Zhang L."/>
            <person name="Carpita N.C."/>
            <person name="Freeling M."/>
            <person name="Gingle A.R."/>
            <person name="Hash C.T."/>
            <person name="Keller B."/>
            <person name="Klein P."/>
            <person name="Kresovich S."/>
            <person name="McCann M.C."/>
            <person name="Ming R."/>
            <person name="Peterson D.G."/>
            <person name="Mehboob-ur-Rahman"/>
            <person name="Ware D."/>
            <person name="Westhoff P."/>
            <person name="Mayer K.F."/>
            <person name="Messing J."/>
            <person name="Rokhsar D.S."/>
        </authorList>
    </citation>
    <scope>NUCLEOTIDE SEQUENCE [LARGE SCALE GENOMIC DNA]</scope>
    <source>
        <strain evidence="2">cv. BTx623</strain>
    </source>
</reference>
<dbReference type="Gramene" id="KXG32824">
    <property type="protein sequence ID" value="KXG32824"/>
    <property type="gene ID" value="SORBI_3003G208200"/>
</dbReference>
<evidence type="ECO:0000313" key="1">
    <source>
        <dbReference type="EMBL" id="KXG32824.1"/>
    </source>
</evidence>
<reference evidence="2" key="2">
    <citation type="journal article" date="2018" name="Plant J.">
        <title>The Sorghum bicolor reference genome: improved assembly, gene annotations, a transcriptome atlas, and signatures of genome organization.</title>
        <authorList>
            <person name="McCormick R.F."/>
            <person name="Truong S.K."/>
            <person name="Sreedasyam A."/>
            <person name="Jenkins J."/>
            <person name="Shu S."/>
            <person name="Sims D."/>
            <person name="Kennedy M."/>
            <person name="Amirebrahimi M."/>
            <person name="Weers B.D."/>
            <person name="McKinley B."/>
            <person name="Mattison A."/>
            <person name="Morishige D.T."/>
            <person name="Grimwood J."/>
            <person name="Schmutz J."/>
            <person name="Mullet J.E."/>
        </authorList>
    </citation>
    <scope>NUCLEOTIDE SEQUENCE [LARGE SCALE GENOMIC DNA]</scope>
    <source>
        <strain evidence="2">cv. BTx623</strain>
    </source>
</reference>
<protein>
    <submittedName>
        <fullName evidence="1">Uncharacterized protein</fullName>
    </submittedName>
</protein>
<accession>A0A1B6Q4I4</accession>
<organism evidence="1 2">
    <name type="scientific">Sorghum bicolor</name>
    <name type="common">Sorghum</name>
    <name type="synonym">Sorghum vulgare</name>
    <dbReference type="NCBI Taxonomy" id="4558"/>
    <lineage>
        <taxon>Eukaryota</taxon>
        <taxon>Viridiplantae</taxon>
        <taxon>Streptophyta</taxon>
        <taxon>Embryophyta</taxon>
        <taxon>Tracheophyta</taxon>
        <taxon>Spermatophyta</taxon>
        <taxon>Magnoliopsida</taxon>
        <taxon>Liliopsida</taxon>
        <taxon>Poales</taxon>
        <taxon>Poaceae</taxon>
        <taxon>PACMAD clade</taxon>
        <taxon>Panicoideae</taxon>
        <taxon>Andropogonodae</taxon>
        <taxon>Andropogoneae</taxon>
        <taxon>Sorghinae</taxon>
        <taxon>Sorghum</taxon>
    </lineage>
</organism>
<gene>
    <name evidence="1" type="ORF">SORBI_3003G208200</name>
</gene>
<dbReference type="EMBL" id="CM000762">
    <property type="protein sequence ID" value="KXG32824.1"/>
    <property type="molecule type" value="Genomic_DNA"/>
</dbReference>
<name>A0A1B6Q4I4_SORBI</name>
<dbReference type="InParanoid" id="A0A1B6Q4I4"/>
<dbReference type="AlphaFoldDB" id="A0A1B6Q4I4"/>